<keyword evidence="3" id="KW-1185">Reference proteome</keyword>
<sequence>MKRTGFVNLVLLTLCLAASPVLAQSAAQDGYRVGDRLETGAGVQADGFREIVWDDLIPADWAPEDMFEELFADTDMDRLDDADPRAMELMQKVREAWDNAPLVSGMNGQRVRIPGFVVPLEGDDKHIRDFLLVPYFGACIHVPPPPANQLVHVQPDEPISADWNMVPVWVSGVLSVDRQESELGTAGYRLRGMKIVEYE</sequence>
<keyword evidence="1" id="KW-0732">Signal</keyword>
<evidence type="ECO:0000313" key="2">
    <source>
        <dbReference type="EMBL" id="AUN93926.1"/>
    </source>
</evidence>
<dbReference type="AlphaFoldDB" id="A0A2I6S3U6"/>
<evidence type="ECO:0000256" key="1">
    <source>
        <dbReference type="SAM" id="SignalP"/>
    </source>
</evidence>
<dbReference type="InterPro" id="IPR021727">
    <property type="entry name" value="DUF3299"/>
</dbReference>
<dbReference type="Gene3D" id="2.40.50.870">
    <property type="entry name" value="Protein of unknown function (DUF3299)"/>
    <property type="match status" value="1"/>
</dbReference>
<gene>
    <name evidence="2" type="ORF">C0099_02575</name>
</gene>
<dbReference type="OrthoDB" id="9784998at2"/>
<feature type="chain" id="PRO_5014470666" evidence="1">
    <location>
        <begin position="24"/>
        <end position="199"/>
    </location>
</feature>
<dbReference type="Pfam" id="PF11736">
    <property type="entry name" value="DUF3299"/>
    <property type="match status" value="1"/>
</dbReference>
<dbReference type="EMBL" id="CP025682">
    <property type="protein sequence ID" value="AUN93926.1"/>
    <property type="molecule type" value="Genomic_DNA"/>
</dbReference>
<dbReference type="RefSeq" id="WP_102246000.1">
    <property type="nucleotide sequence ID" value="NZ_CP025682.1"/>
</dbReference>
<organism evidence="2 3">
    <name type="scientific">Pseudazoarcus pumilus</name>
    <dbReference type="NCBI Taxonomy" id="2067960"/>
    <lineage>
        <taxon>Bacteria</taxon>
        <taxon>Pseudomonadati</taxon>
        <taxon>Pseudomonadota</taxon>
        <taxon>Betaproteobacteria</taxon>
        <taxon>Rhodocyclales</taxon>
        <taxon>Zoogloeaceae</taxon>
        <taxon>Pseudazoarcus</taxon>
    </lineage>
</organism>
<reference evidence="2 3" key="1">
    <citation type="submission" date="2018-01" db="EMBL/GenBank/DDBJ databases">
        <authorList>
            <person name="Fu G.-Y."/>
        </authorList>
    </citation>
    <scope>NUCLEOTIDE SEQUENCE [LARGE SCALE GENOMIC DNA]</scope>
    <source>
        <strain evidence="2 3">SY39</strain>
    </source>
</reference>
<name>A0A2I6S3U6_9RHOO</name>
<evidence type="ECO:0000313" key="3">
    <source>
        <dbReference type="Proteomes" id="UP000242205"/>
    </source>
</evidence>
<feature type="signal peptide" evidence="1">
    <location>
        <begin position="1"/>
        <end position="23"/>
    </location>
</feature>
<dbReference type="KEGG" id="atw:C0099_02575"/>
<protein>
    <submittedName>
        <fullName evidence="2">DUF3299 domain-containing protein</fullName>
    </submittedName>
</protein>
<proteinExistence type="predicted"/>
<dbReference type="Proteomes" id="UP000242205">
    <property type="component" value="Chromosome"/>
</dbReference>
<accession>A0A2I6S3U6</accession>